<sequence length="984" mass="108154">MSMNAASTPASPIAAIIDQDAEKFRMYMNKLNNPGRKIISAPIQIGGGEHNDHAAALGQAVAMENIQTQLELQSQLMGQVQGHGGRNGLNAVHGQNQRAGYNVSAPINVYDGQPQQIADISNLGRASSEARDQHSLTDLTEKNSSQLSLPSENRIKKRESAMQLFDEYPKIGARSASQQHRDDDDSASSSHGITPIPPRRYDSQLQQQSEQLQASDNGRPPRSASPTPSANSSMANTLSSVQPSLSSSRSGPTFHQQAFSMFADNLEFVSVLVVGSNINTNDRGKEQLTFLISIGQEVQGEFDDMYPHDEAQELWRVEKQYSDFVNLDSKLRVTQSRNIVNSLPKLPDKSLFSTHAPSKVDARKRALEQYLQQVTSLRIKDTRDLCEFLSTNVVEREKLREGGESGWKQGYLTKRGKNFGGWKTRYFILKGPVLEYFDSQKDGHHLGSISLMHAQIGRQQSQEKSQDVPGDSSKDTTYDPNSYRHAFLILEPKKGQTVVEAKKNPSNVIRHVLCAETDLERDGWVEALLVHVGKENADNAEASPVNERGGRKFPEIQKVSATPIKELQSGKGNDKLLMTQEAYERQQRSLQSPTIQGTNPDERPSGELSLTEGQPPPNSKSAQPSLPRNPSSQSLPQDEAGNKMSPESQSTSPFMATGDPAEKKQKSRMTFWPKKSTREETPVPVPAAGSSSGVQNANGSPAAPGTQDSSRIRNFLGKGSSSNSGGNTSNGSLNGGVSSAPPGLTISSGSYPSLAPVRQVFGVPLEQALEQGIVQPGYMLPAVVYRCIEYLNAHKAKSEEGIYRLSGSTAVIKSLKERFNHDGDFPLLAEEEYYDIHAVAGLLKMFLRELPSSVLTRELHKDFLGVIELPNKMDRVDELTRLVACLPEENYTLLRALTAHLIEIVDNSDINKMTARNVGIVFSPTLGINAGVFALLMSDFDQIFHTHDGRIMPLENSYREDQQMEQEQQYQQPISVADAISPEP</sequence>
<feature type="region of interest" description="Disordered" evidence="2">
    <location>
        <begin position="960"/>
        <end position="984"/>
    </location>
</feature>
<keyword evidence="7" id="KW-1185">Reference proteome</keyword>
<feature type="region of interest" description="Disordered" evidence="2">
    <location>
        <begin position="456"/>
        <end position="479"/>
    </location>
</feature>
<evidence type="ECO:0000256" key="1">
    <source>
        <dbReference type="ARBA" id="ARBA00022468"/>
    </source>
</evidence>
<dbReference type="InterPro" id="IPR008936">
    <property type="entry name" value="Rho_GTPase_activation_prot"/>
</dbReference>
<protein>
    <recommendedName>
        <fullName evidence="8">RhoGAP-domain-containing protein</fullName>
    </recommendedName>
</protein>
<evidence type="ECO:0000256" key="2">
    <source>
        <dbReference type="SAM" id="MobiDB-lite"/>
    </source>
</evidence>
<dbReference type="CDD" id="cd06093">
    <property type="entry name" value="PX_domain"/>
    <property type="match status" value="1"/>
</dbReference>
<dbReference type="PANTHER" id="PTHR23176">
    <property type="entry name" value="RHO/RAC/CDC GTPASE-ACTIVATING PROTEIN"/>
    <property type="match status" value="1"/>
</dbReference>
<feature type="compositionally biased region" description="Polar residues" evidence="2">
    <location>
        <begin position="588"/>
        <end position="599"/>
    </location>
</feature>
<dbReference type="InterPro" id="IPR000198">
    <property type="entry name" value="RhoGAP_dom"/>
</dbReference>
<evidence type="ECO:0008006" key="8">
    <source>
        <dbReference type="Google" id="ProtNLM"/>
    </source>
</evidence>
<dbReference type="SMART" id="SM00312">
    <property type="entry name" value="PX"/>
    <property type="match status" value="1"/>
</dbReference>
<feature type="compositionally biased region" description="Basic and acidic residues" evidence="2">
    <location>
        <begin position="128"/>
        <end position="141"/>
    </location>
</feature>
<dbReference type="GO" id="GO:0005096">
    <property type="term" value="F:GTPase activator activity"/>
    <property type="evidence" value="ECO:0007669"/>
    <property type="project" value="UniProtKB-KW"/>
</dbReference>
<proteinExistence type="predicted"/>
<dbReference type="PANTHER" id="PTHR23176:SF129">
    <property type="entry name" value="RHO GTPASE ACTIVATING PROTEIN AT 16F, ISOFORM E-RELATED"/>
    <property type="match status" value="1"/>
</dbReference>
<dbReference type="Gene3D" id="2.30.29.30">
    <property type="entry name" value="Pleckstrin-homology domain (PH domain)/Phosphotyrosine-binding domain (PTB)"/>
    <property type="match status" value="1"/>
</dbReference>
<feature type="compositionally biased region" description="Polar residues" evidence="2">
    <location>
        <begin position="689"/>
        <end position="699"/>
    </location>
</feature>
<feature type="region of interest" description="Disordered" evidence="2">
    <location>
        <begin position="123"/>
        <end position="155"/>
    </location>
</feature>
<dbReference type="InterPro" id="IPR036871">
    <property type="entry name" value="PX_dom_sf"/>
</dbReference>
<dbReference type="InterPro" id="IPR050729">
    <property type="entry name" value="Rho-GAP"/>
</dbReference>
<dbReference type="Gene3D" id="3.30.1520.10">
    <property type="entry name" value="Phox-like domain"/>
    <property type="match status" value="1"/>
</dbReference>
<dbReference type="PROSITE" id="PS50195">
    <property type="entry name" value="PX"/>
    <property type="match status" value="1"/>
</dbReference>
<evidence type="ECO:0000259" key="4">
    <source>
        <dbReference type="PROSITE" id="PS50195"/>
    </source>
</evidence>
<dbReference type="Pfam" id="PF00169">
    <property type="entry name" value="PH"/>
    <property type="match status" value="1"/>
</dbReference>
<dbReference type="SUPFAM" id="SSF64268">
    <property type="entry name" value="PX domain"/>
    <property type="match status" value="1"/>
</dbReference>
<organism evidence="6 7">
    <name type="scientific">Linnemannia exigua</name>
    <dbReference type="NCBI Taxonomy" id="604196"/>
    <lineage>
        <taxon>Eukaryota</taxon>
        <taxon>Fungi</taxon>
        <taxon>Fungi incertae sedis</taxon>
        <taxon>Mucoromycota</taxon>
        <taxon>Mortierellomycotina</taxon>
        <taxon>Mortierellomycetes</taxon>
        <taxon>Mortierellales</taxon>
        <taxon>Mortierellaceae</taxon>
        <taxon>Linnemannia</taxon>
    </lineage>
</organism>
<evidence type="ECO:0000259" key="3">
    <source>
        <dbReference type="PROSITE" id="PS50003"/>
    </source>
</evidence>
<dbReference type="GO" id="GO:0007165">
    <property type="term" value="P:signal transduction"/>
    <property type="evidence" value="ECO:0007669"/>
    <property type="project" value="InterPro"/>
</dbReference>
<dbReference type="EMBL" id="JAAAIL010001232">
    <property type="protein sequence ID" value="KAG0271083.1"/>
    <property type="molecule type" value="Genomic_DNA"/>
</dbReference>
<feature type="compositionally biased region" description="Low complexity" evidence="2">
    <location>
        <begin position="717"/>
        <end position="736"/>
    </location>
</feature>
<dbReference type="SMART" id="SM00324">
    <property type="entry name" value="RhoGAP"/>
    <property type="match status" value="1"/>
</dbReference>
<reference evidence="6" key="1">
    <citation type="journal article" date="2020" name="Fungal Divers.">
        <title>Resolving the Mortierellaceae phylogeny through synthesis of multi-gene phylogenetics and phylogenomics.</title>
        <authorList>
            <person name="Vandepol N."/>
            <person name="Liber J."/>
            <person name="Desiro A."/>
            <person name="Na H."/>
            <person name="Kennedy M."/>
            <person name="Barry K."/>
            <person name="Grigoriev I.V."/>
            <person name="Miller A.N."/>
            <person name="O'Donnell K."/>
            <person name="Stajich J.E."/>
            <person name="Bonito G."/>
        </authorList>
    </citation>
    <scope>NUCLEOTIDE SEQUENCE</scope>
    <source>
        <strain evidence="6">NRRL 28262</strain>
    </source>
</reference>
<dbReference type="InterPro" id="IPR001849">
    <property type="entry name" value="PH_domain"/>
</dbReference>
<feature type="compositionally biased region" description="Polar residues" evidence="2">
    <location>
        <begin position="142"/>
        <end position="151"/>
    </location>
</feature>
<feature type="domain" description="Rho-GAP" evidence="5">
    <location>
        <begin position="763"/>
        <end position="952"/>
    </location>
</feature>
<dbReference type="PROSITE" id="PS50003">
    <property type="entry name" value="PH_DOMAIN"/>
    <property type="match status" value="1"/>
</dbReference>
<dbReference type="InterPro" id="IPR011993">
    <property type="entry name" value="PH-like_dom_sf"/>
</dbReference>
<evidence type="ECO:0000259" key="5">
    <source>
        <dbReference type="PROSITE" id="PS50238"/>
    </source>
</evidence>
<feature type="compositionally biased region" description="Polar residues" evidence="2">
    <location>
        <begin position="645"/>
        <end position="654"/>
    </location>
</feature>
<feature type="domain" description="PX" evidence="4">
    <location>
        <begin position="268"/>
        <end position="396"/>
    </location>
</feature>
<feature type="region of interest" description="Disordered" evidence="2">
    <location>
        <begin position="540"/>
        <end position="736"/>
    </location>
</feature>
<feature type="domain" description="PH" evidence="3">
    <location>
        <begin position="405"/>
        <end position="533"/>
    </location>
</feature>
<dbReference type="GO" id="GO:0035091">
    <property type="term" value="F:phosphatidylinositol binding"/>
    <property type="evidence" value="ECO:0007669"/>
    <property type="project" value="InterPro"/>
</dbReference>
<accession>A0AAD4D910</accession>
<dbReference type="Pfam" id="PF00620">
    <property type="entry name" value="RhoGAP"/>
    <property type="match status" value="1"/>
</dbReference>
<dbReference type="Proteomes" id="UP001194580">
    <property type="component" value="Unassembled WGS sequence"/>
</dbReference>
<evidence type="ECO:0000313" key="7">
    <source>
        <dbReference type="Proteomes" id="UP001194580"/>
    </source>
</evidence>
<dbReference type="Pfam" id="PF00787">
    <property type="entry name" value="PX"/>
    <property type="match status" value="1"/>
</dbReference>
<feature type="compositionally biased region" description="Low complexity" evidence="2">
    <location>
        <begin position="203"/>
        <end position="213"/>
    </location>
</feature>
<dbReference type="PROSITE" id="PS50238">
    <property type="entry name" value="RHOGAP"/>
    <property type="match status" value="1"/>
</dbReference>
<dbReference type="GO" id="GO:0005737">
    <property type="term" value="C:cytoplasm"/>
    <property type="evidence" value="ECO:0007669"/>
    <property type="project" value="TreeGrafter"/>
</dbReference>
<dbReference type="SMART" id="SM00233">
    <property type="entry name" value="PH"/>
    <property type="match status" value="1"/>
</dbReference>
<dbReference type="AlphaFoldDB" id="A0AAD4D910"/>
<feature type="region of interest" description="Disordered" evidence="2">
    <location>
        <begin position="173"/>
        <end position="253"/>
    </location>
</feature>
<dbReference type="InterPro" id="IPR001683">
    <property type="entry name" value="PX_dom"/>
</dbReference>
<evidence type="ECO:0000313" key="6">
    <source>
        <dbReference type="EMBL" id="KAG0271083.1"/>
    </source>
</evidence>
<dbReference type="SUPFAM" id="SSF48350">
    <property type="entry name" value="GTPase activation domain, GAP"/>
    <property type="match status" value="1"/>
</dbReference>
<keyword evidence="1" id="KW-0343">GTPase activation</keyword>
<dbReference type="SUPFAM" id="SSF50729">
    <property type="entry name" value="PH domain-like"/>
    <property type="match status" value="1"/>
</dbReference>
<dbReference type="Gene3D" id="1.10.555.10">
    <property type="entry name" value="Rho GTPase activation protein"/>
    <property type="match status" value="1"/>
</dbReference>
<name>A0AAD4D910_9FUNG</name>
<gene>
    <name evidence="6" type="ORF">BGZ95_001180</name>
</gene>
<feature type="compositionally biased region" description="Low complexity" evidence="2">
    <location>
        <begin position="220"/>
        <end position="250"/>
    </location>
</feature>
<comment type="caution">
    <text evidence="6">The sequence shown here is derived from an EMBL/GenBank/DDBJ whole genome shotgun (WGS) entry which is preliminary data.</text>
</comment>
<feature type="compositionally biased region" description="Polar residues" evidence="2">
    <location>
        <begin position="619"/>
        <end position="636"/>
    </location>
</feature>